<dbReference type="EMBL" id="RSCL01000009">
    <property type="protein sequence ID" value="RUT05240.1"/>
    <property type="molecule type" value="Genomic_DNA"/>
</dbReference>
<sequence>MSAGSLQVAFDAGAKRILLPMSSAVDLVSVPPELFAKFQTSFYTDPIDAVYKALGG</sequence>
<proteinExistence type="predicted"/>
<reference evidence="1" key="1">
    <citation type="submission" date="2018-12" db="EMBL/GenBank/DDBJ databases">
        <authorList>
            <person name="Will S."/>
            <person name="Neumann-Schaal M."/>
            <person name="Henke P."/>
        </authorList>
    </citation>
    <scope>NUCLEOTIDE SEQUENCE</scope>
    <source>
        <strain evidence="1">PCC 7102</strain>
    </source>
</reference>
<keyword evidence="2" id="KW-1185">Reference proteome</keyword>
<evidence type="ECO:0000313" key="2">
    <source>
        <dbReference type="Proteomes" id="UP000271624"/>
    </source>
</evidence>
<gene>
    <name evidence="1" type="ORF">DSM106972_040610</name>
</gene>
<name>A0A433VGP6_9CYAN</name>
<dbReference type="Proteomes" id="UP000271624">
    <property type="component" value="Unassembled WGS sequence"/>
</dbReference>
<reference evidence="1" key="2">
    <citation type="journal article" date="2019" name="Genome Biol. Evol.">
        <title>Day and night: Metabolic profiles and evolutionary relationships of six axenic non-marine cyanobacteria.</title>
        <authorList>
            <person name="Will S.E."/>
            <person name="Henke P."/>
            <person name="Boedeker C."/>
            <person name="Huang S."/>
            <person name="Brinkmann H."/>
            <person name="Rohde M."/>
            <person name="Jarek M."/>
            <person name="Friedl T."/>
            <person name="Seufert S."/>
            <person name="Schumacher M."/>
            <person name="Overmann J."/>
            <person name="Neumann-Schaal M."/>
            <person name="Petersen J."/>
        </authorList>
    </citation>
    <scope>NUCLEOTIDE SEQUENCE [LARGE SCALE GENOMIC DNA]</scope>
    <source>
        <strain evidence="1">PCC 7102</strain>
    </source>
</reference>
<protein>
    <submittedName>
        <fullName evidence="1">Uncharacterized protein</fullName>
    </submittedName>
</protein>
<comment type="caution">
    <text evidence="1">The sequence shown here is derived from an EMBL/GenBank/DDBJ whole genome shotgun (WGS) entry which is preliminary data.</text>
</comment>
<evidence type="ECO:0000313" key="1">
    <source>
        <dbReference type="EMBL" id="RUT05240.1"/>
    </source>
</evidence>
<accession>A0A433VGP6</accession>
<dbReference type="RefSeq" id="WP_233787432.1">
    <property type="nucleotide sequence ID" value="NZ_RSCL01000009.1"/>
</dbReference>
<organism evidence="1 2">
    <name type="scientific">Dulcicalothrix desertica PCC 7102</name>
    <dbReference type="NCBI Taxonomy" id="232991"/>
    <lineage>
        <taxon>Bacteria</taxon>
        <taxon>Bacillati</taxon>
        <taxon>Cyanobacteriota</taxon>
        <taxon>Cyanophyceae</taxon>
        <taxon>Nostocales</taxon>
        <taxon>Calotrichaceae</taxon>
        <taxon>Dulcicalothrix</taxon>
    </lineage>
</organism>
<dbReference type="AlphaFoldDB" id="A0A433VGP6"/>